<evidence type="ECO:0000256" key="10">
    <source>
        <dbReference type="ARBA" id="ARBA00048975"/>
    </source>
</evidence>
<comment type="catalytic activity">
    <reaction evidence="10 11">
        <text>a lipid X + a UDP-2-N,3-O-bis[(3R)-3-hydroxyacyl]-alpha-D-glucosamine = a lipid A disaccharide + UDP + H(+)</text>
        <dbReference type="Rhea" id="RHEA:67828"/>
        <dbReference type="ChEBI" id="CHEBI:15378"/>
        <dbReference type="ChEBI" id="CHEBI:58223"/>
        <dbReference type="ChEBI" id="CHEBI:137748"/>
        <dbReference type="ChEBI" id="CHEBI:176338"/>
        <dbReference type="ChEBI" id="CHEBI:176343"/>
        <dbReference type="EC" id="2.4.1.182"/>
    </reaction>
</comment>
<dbReference type="CDD" id="cd01635">
    <property type="entry name" value="Glycosyltransferase_GTB-type"/>
    <property type="match status" value="1"/>
</dbReference>
<keyword evidence="9 11" id="KW-0443">Lipid metabolism</keyword>
<evidence type="ECO:0000256" key="1">
    <source>
        <dbReference type="ARBA" id="ARBA00002056"/>
    </source>
</evidence>
<comment type="function">
    <text evidence="1 11">Condensation of UDP-2,3-diacylglucosamine and 2,3-diacylglucosamine-1-phosphate to form lipid A disaccharide, a precursor of lipid A, a phosphorylated glycolipid that anchors the lipopolysaccharide to the outer membrane of the cell.</text>
</comment>
<dbReference type="SUPFAM" id="SSF53756">
    <property type="entry name" value="UDP-Glycosyltransferase/glycogen phosphorylase"/>
    <property type="match status" value="1"/>
</dbReference>
<sequence>MGQRVAIVCGEMSGDILGADLIRALRIYWPEATFEGVGGPKMIAAGFKSHFHMDRLAVMGLVEPLKRLPELLRMRKSLIKRYREDPPTVFIGIDSPDFTTNIELALRTAGIKTVHYVSPSVWAWRKGRIHKIKRADDLMLTLLPFEADFYRQHKVPVEFVGHPLADQIIPKSAAEARTELDLPLDAEVLTLMPGSRGSEVALMSRDYLDAAAVLVEQGVIDSIVIPAANDARYTELVAILAEYDGLPVKLIRGQSQLAMSASSVVLLTSGTTALEAMLLNRPMVVAYRTSAVSFFILSKLVDTPFIALPNLIAGEALVPEVIQSEVTVERLVTEVVNQLQNSEQLARFSELTQLLQQGGSAKAAKAIVSLCSP</sequence>
<dbReference type="NCBIfam" id="TIGR00215">
    <property type="entry name" value="lpxB"/>
    <property type="match status" value="1"/>
</dbReference>
<keyword evidence="7 11" id="KW-0328">Glycosyltransferase</keyword>
<dbReference type="GO" id="GO:0016020">
    <property type="term" value="C:membrane"/>
    <property type="evidence" value="ECO:0007669"/>
    <property type="project" value="GOC"/>
</dbReference>
<dbReference type="EMBL" id="REFJ01000005">
    <property type="protein sequence ID" value="RMA78685.1"/>
    <property type="molecule type" value="Genomic_DNA"/>
</dbReference>
<dbReference type="RefSeq" id="WP_121877337.1">
    <property type="nucleotide sequence ID" value="NZ_REFJ01000005.1"/>
</dbReference>
<dbReference type="PANTHER" id="PTHR30372">
    <property type="entry name" value="LIPID-A-DISACCHARIDE SYNTHASE"/>
    <property type="match status" value="1"/>
</dbReference>
<evidence type="ECO:0000256" key="3">
    <source>
        <dbReference type="ARBA" id="ARBA00012687"/>
    </source>
</evidence>
<name>A0A3M0A8E8_9GAMM</name>
<evidence type="ECO:0000256" key="5">
    <source>
        <dbReference type="ARBA" id="ARBA00022516"/>
    </source>
</evidence>
<evidence type="ECO:0000256" key="7">
    <source>
        <dbReference type="ARBA" id="ARBA00022676"/>
    </source>
</evidence>
<gene>
    <name evidence="11" type="primary">lpxB</name>
    <name evidence="12" type="ORF">DFR27_2016</name>
</gene>
<keyword evidence="6 11" id="KW-0441">Lipid A biosynthesis</keyword>
<dbReference type="GO" id="GO:0008915">
    <property type="term" value="F:lipid-A-disaccharide synthase activity"/>
    <property type="evidence" value="ECO:0007669"/>
    <property type="project" value="UniProtKB-UniRule"/>
</dbReference>
<dbReference type="PANTHER" id="PTHR30372:SF4">
    <property type="entry name" value="LIPID-A-DISACCHARIDE SYNTHASE, MITOCHONDRIAL-RELATED"/>
    <property type="match status" value="1"/>
</dbReference>
<evidence type="ECO:0000256" key="2">
    <source>
        <dbReference type="ARBA" id="ARBA00007868"/>
    </source>
</evidence>
<evidence type="ECO:0000256" key="4">
    <source>
        <dbReference type="ARBA" id="ARBA00020902"/>
    </source>
</evidence>
<comment type="similarity">
    <text evidence="2 11">Belongs to the LpxB family.</text>
</comment>
<dbReference type="AlphaFoldDB" id="A0A3M0A8E8"/>
<protein>
    <recommendedName>
        <fullName evidence="4 11">Lipid-A-disaccharide synthase</fullName>
        <ecNumber evidence="3 11">2.4.1.182</ecNumber>
    </recommendedName>
</protein>
<evidence type="ECO:0000256" key="6">
    <source>
        <dbReference type="ARBA" id="ARBA00022556"/>
    </source>
</evidence>
<dbReference type="Pfam" id="PF02684">
    <property type="entry name" value="LpxB"/>
    <property type="match status" value="1"/>
</dbReference>
<keyword evidence="5 11" id="KW-0444">Lipid biosynthesis</keyword>
<evidence type="ECO:0000256" key="8">
    <source>
        <dbReference type="ARBA" id="ARBA00022679"/>
    </source>
</evidence>
<dbReference type="GO" id="GO:0009245">
    <property type="term" value="P:lipid A biosynthetic process"/>
    <property type="evidence" value="ECO:0007669"/>
    <property type="project" value="UniProtKB-UniRule"/>
</dbReference>
<evidence type="ECO:0000256" key="9">
    <source>
        <dbReference type="ARBA" id="ARBA00023098"/>
    </source>
</evidence>
<reference evidence="12 13" key="1">
    <citation type="submission" date="2018-10" db="EMBL/GenBank/DDBJ databases">
        <title>Genomic Encyclopedia of Type Strains, Phase IV (KMG-IV): sequencing the most valuable type-strain genomes for metagenomic binning, comparative biology and taxonomic classification.</title>
        <authorList>
            <person name="Goeker M."/>
        </authorList>
    </citation>
    <scope>NUCLEOTIDE SEQUENCE [LARGE SCALE GENOMIC DNA]</scope>
    <source>
        <strain evidence="12 13">DSM 25080</strain>
    </source>
</reference>
<comment type="pathway">
    <text evidence="11">Bacterial outer membrane biogenesis; LPS lipid A biosynthesis.</text>
</comment>
<evidence type="ECO:0000256" key="11">
    <source>
        <dbReference type="HAMAP-Rule" id="MF_00392"/>
    </source>
</evidence>
<dbReference type="UniPathway" id="UPA00973"/>
<comment type="caution">
    <text evidence="12">The sequence shown here is derived from an EMBL/GenBank/DDBJ whole genome shotgun (WGS) entry which is preliminary data.</text>
</comment>
<dbReference type="OrthoDB" id="9801642at2"/>
<organism evidence="12 13">
    <name type="scientific">Umboniibacter marinipuniceus</name>
    <dbReference type="NCBI Taxonomy" id="569599"/>
    <lineage>
        <taxon>Bacteria</taxon>
        <taxon>Pseudomonadati</taxon>
        <taxon>Pseudomonadota</taxon>
        <taxon>Gammaproteobacteria</taxon>
        <taxon>Cellvibrionales</taxon>
        <taxon>Cellvibrionaceae</taxon>
        <taxon>Umboniibacter</taxon>
    </lineage>
</organism>
<dbReference type="InterPro" id="IPR003835">
    <property type="entry name" value="Glyco_trans_19"/>
</dbReference>
<evidence type="ECO:0000313" key="12">
    <source>
        <dbReference type="EMBL" id="RMA78685.1"/>
    </source>
</evidence>
<dbReference type="EC" id="2.4.1.182" evidence="3 11"/>
<proteinExistence type="inferred from homology"/>
<evidence type="ECO:0000313" key="13">
    <source>
        <dbReference type="Proteomes" id="UP000267187"/>
    </source>
</evidence>
<keyword evidence="13" id="KW-1185">Reference proteome</keyword>
<dbReference type="GO" id="GO:0005543">
    <property type="term" value="F:phospholipid binding"/>
    <property type="evidence" value="ECO:0007669"/>
    <property type="project" value="TreeGrafter"/>
</dbReference>
<keyword evidence="8 11" id="KW-0808">Transferase</keyword>
<dbReference type="HAMAP" id="MF_00392">
    <property type="entry name" value="LpxB"/>
    <property type="match status" value="1"/>
</dbReference>
<accession>A0A3M0A8E8</accession>
<dbReference type="Proteomes" id="UP000267187">
    <property type="component" value="Unassembled WGS sequence"/>
</dbReference>